<dbReference type="GO" id="GO:0046872">
    <property type="term" value="F:metal ion binding"/>
    <property type="evidence" value="ECO:0007669"/>
    <property type="project" value="UniProtKB-KW"/>
</dbReference>
<evidence type="ECO:0000259" key="6">
    <source>
        <dbReference type="PROSITE" id="PS51007"/>
    </source>
</evidence>
<protein>
    <submittedName>
        <fullName evidence="7">Cytochrome c-like protein</fullName>
    </submittedName>
</protein>
<dbReference type="GO" id="GO:0020037">
    <property type="term" value="F:heme binding"/>
    <property type="evidence" value="ECO:0007669"/>
    <property type="project" value="InterPro"/>
</dbReference>
<reference evidence="8" key="1">
    <citation type="submission" date="2014-08" db="EMBL/GenBank/DDBJ databases">
        <authorList>
            <person name="Edwards T."/>
        </authorList>
    </citation>
    <scope>NUCLEOTIDE SEQUENCE [LARGE SCALE GENOMIC DNA]</scope>
</reference>
<name>A0A0K2VTN5_MESPL</name>
<keyword evidence="1 4" id="KW-0349">Heme</keyword>
<feature type="signal peptide" evidence="5">
    <location>
        <begin position="1"/>
        <end position="19"/>
    </location>
</feature>
<evidence type="ECO:0000313" key="8">
    <source>
        <dbReference type="Proteomes" id="UP000182888"/>
    </source>
</evidence>
<evidence type="ECO:0000313" key="7">
    <source>
        <dbReference type="EMBL" id="CDX53130.1"/>
    </source>
</evidence>
<dbReference type="Proteomes" id="UP000182888">
    <property type="component" value="Unassembled WGS sequence"/>
</dbReference>
<keyword evidence="5" id="KW-0732">Signal</keyword>
<dbReference type="GO" id="GO:0009055">
    <property type="term" value="F:electron transfer activity"/>
    <property type="evidence" value="ECO:0007669"/>
    <property type="project" value="InterPro"/>
</dbReference>
<evidence type="ECO:0000256" key="3">
    <source>
        <dbReference type="ARBA" id="ARBA00023004"/>
    </source>
</evidence>
<dbReference type="InterPro" id="IPR009056">
    <property type="entry name" value="Cyt_c-like_dom"/>
</dbReference>
<dbReference type="Pfam" id="PF00034">
    <property type="entry name" value="Cytochrom_C"/>
    <property type="match status" value="1"/>
</dbReference>
<sequence>MRFWTMTGLLALTLSAAAAQEMSNGQQEYLNSCAVCHGVDGRGDGPMADVLRKRPANLTTLTRRNGGEFPYWRVYATIDGRGLVPEHGERDMPVWGNQFLPDDVKKYGPYGGEAVTTERIQNLAGYVQTLQR</sequence>
<dbReference type="Gene3D" id="1.10.760.10">
    <property type="entry name" value="Cytochrome c-like domain"/>
    <property type="match status" value="1"/>
</dbReference>
<evidence type="ECO:0000256" key="2">
    <source>
        <dbReference type="ARBA" id="ARBA00022723"/>
    </source>
</evidence>
<dbReference type="AlphaFoldDB" id="A0A0K2VTN5"/>
<dbReference type="PROSITE" id="PS51007">
    <property type="entry name" value="CYTC"/>
    <property type="match status" value="1"/>
</dbReference>
<gene>
    <name evidence="7" type="ORF">MPL1032_160200</name>
</gene>
<feature type="chain" id="PRO_5005489751" evidence="5">
    <location>
        <begin position="20"/>
        <end position="132"/>
    </location>
</feature>
<organism evidence="7 8">
    <name type="scientific">Mesorhizobium plurifarium</name>
    <dbReference type="NCBI Taxonomy" id="69974"/>
    <lineage>
        <taxon>Bacteria</taxon>
        <taxon>Pseudomonadati</taxon>
        <taxon>Pseudomonadota</taxon>
        <taxon>Alphaproteobacteria</taxon>
        <taxon>Hyphomicrobiales</taxon>
        <taxon>Phyllobacteriaceae</taxon>
        <taxon>Mesorhizobium</taxon>
    </lineage>
</organism>
<evidence type="ECO:0000256" key="4">
    <source>
        <dbReference type="PROSITE-ProRule" id="PRU00433"/>
    </source>
</evidence>
<keyword evidence="2 4" id="KW-0479">Metal-binding</keyword>
<proteinExistence type="predicted"/>
<keyword evidence="3 4" id="KW-0408">Iron</keyword>
<feature type="domain" description="Cytochrome c" evidence="6">
    <location>
        <begin position="20"/>
        <end position="131"/>
    </location>
</feature>
<accession>A0A0K2VTN5</accession>
<dbReference type="EMBL" id="CCND01000008">
    <property type="protein sequence ID" value="CDX53130.1"/>
    <property type="molecule type" value="Genomic_DNA"/>
</dbReference>
<dbReference type="InterPro" id="IPR036909">
    <property type="entry name" value="Cyt_c-like_dom_sf"/>
</dbReference>
<evidence type="ECO:0000256" key="1">
    <source>
        <dbReference type="ARBA" id="ARBA00022617"/>
    </source>
</evidence>
<evidence type="ECO:0000256" key="5">
    <source>
        <dbReference type="SAM" id="SignalP"/>
    </source>
</evidence>
<dbReference type="SUPFAM" id="SSF46626">
    <property type="entry name" value="Cytochrome c"/>
    <property type="match status" value="1"/>
</dbReference>